<name>A0AAV3Q727_LITER</name>
<reference evidence="1 2" key="1">
    <citation type="submission" date="2024-01" db="EMBL/GenBank/DDBJ databases">
        <title>The complete chloroplast genome sequence of Lithospermum erythrorhizon: insights into the phylogenetic relationship among Boraginaceae species and the maternal lineages of purple gromwells.</title>
        <authorList>
            <person name="Okada T."/>
            <person name="Watanabe K."/>
        </authorList>
    </citation>
    <scope>NUCLEOTIDE SEQUENCE [LARGE SCALE GENOMIC DNA]</scope>
</reference>
<dbReference type="EMBL" id="BAABME010003677">
    <property type="protein sequence ID" value="GAA0159745.1"/>
    <property type="molecule type" value="Genomic_DNA"/>
</dbReference>
<proteinExistence type="predicted"/>
<protein>
    <submittedName>
        <fullName evidence="1">Uncharacterized protein</fullName>
    </submittedName>
</protein>
<dbReference type="AlphaFoldDB" id="A0AAV3Q727"/>
<dbReference type="Proteomes" id="UP001454036">
    <property type="component" value="Unassembled WGS sequence"/>
</dbReference>
<organism evidence="1 2">
    <name type="scientific">Lithospermum erythrorhizon</name>
    <name type="common">Purple gromwell</name>
    <name type="synonym">Lithospermum officinale var. erythrorhizon</name>
    <dbReference type="NCBI Taxonomy" id="34254"/>
    <lineage>
        <taxon>Eukaryota</taxon>
        <taxon>Viridiplantae</taxon>
        <taxon>Streptophyta</taxon>
        <taxon>Embryophyta</taxon>
        <taxon>Tracheophyta</taxon>
        <taxon>Spermatophyta</taxon>
        <taxon>Magnoliopsida</taxon>
        <taxon>eudicotyledons</taxon>
        <taxon>Gunneridae</taxon>
        <taxon>Pentapetalae</taxon>
        <taxon>asterids</taxon>
        <taxon>lamiids</taxon>
        <taxon>Boraginales</taxon>
        <taxon>Boraginaceae</taxon>
        <taxon>Boraginoideae</taxon>
        <taxon>Lithospermeae</taxon>
        <taxon>Lithospermum</taxon>
    </lineage>
</organism>
<accession>A0AAV3Q727</accession>
<sequence>MIALEAQFEESGGSVTSRSLSKGKGILPSCNCVKSAIHEILHDGIWLKDQYEIANSSVNYFKDLFCKDVTLVNPSSLLDVIPTLVSPEDNEDLIRLPGADEIKRIVFDTNPNSAAGSNGFNGKFFHASWDIIKDDLIEAVQDFFCGGNYQRVLHPLFLLSYLKEWPEELERLPAN</sequence>
<evidence type="ECO:0000313" key="2">
    <source>
        <dbReference type="Proteomes" id="UP001454036"/>
    </source>
</evidence>
<comment type="caution">
    <text evidence="1">The sequence shown here is derived from an EMBL/GenBank/DDBJ whole genome shotgun (WGS) entry which is preliminary data.</text>
</comment>
<keyword evidence="2" id="KW-1185">Reference proteome</keyword>
<evidence type="ECO:0000313" key="1">
    <source>
        <dbReference type="EMBL" id="GAA0159745.1"/>
    </source>
</evidence>
<gene>
    <name evidence="1" type="ORF">LIER_16453</name>
</gene>